<evidence type="ECO:0000259" key="1">
    <source>
        <dbReference type="Pfam" id="PF11716"/>
    </source>
</evidence>
<evidence type="ECO:0000313" key="2">
    <source>
        <dbReference type="EMBL" id="KXK59653.1"/>
    </source>
</evidence>
<dbReference type="InterPro" id="IPR036527">
    <property type="entry name" value="SCP2_sterol-bd_dom_sf"/>
</dbReference>
<dbReference type="AlphaFoldDB" id="A0A136PML1"/>
<feature type="domain" description="Mycothiol-dependent maleylpyruvate isomerase metal-binding" evidence="1">
    <location>
        <begin position="18"/>
        <end position="155"/>
    </location>
</feature>
<dbReference type="GO" id="GO:0046872">
    <property type="term" value="F:metal ion binding"/>
    <property type="evidence" value="ECO:0007669"/>
    <property type="project" value="InterPro"/>
</dbReference>
<gene>
    <name evidence="2" type="ORF">AWW66_23145</name>
</gene>
<dbReference type="SUPFAM" id="SSF55718">
    <property type="entry name" value="SCP-like"/>
    <property type="match status" value="1"/>
</dbReference>
<accession>A0A136PML1</accession>
<dbReference type="SUPFAM" id="SSF109854">
    <property type="entry name" value="DinB/YfiT-like putative metalloenzymes"/>
    <property type="match status" value="1"/>
</dbReference>
<keyword evidence="3" id="KW-1185">Reference proteome</keyword>
<dbReference type="EMBL" id="LRQV01000103">
    <property type="protein sequence ID" value="KXK59653.1"/>
    <property type="molecule type" value="Genomic_DNA"/>
</dbReference>
<protein>
    <recommendedName>
        <fullName evidence="1">Mycothiol-dependent maleylpyruvate isomerase metal-binding domain-containing protein</fullName>
    </recommendedName>
</protein>
<name>A0A136PML1_9ACTN</name>
<dbReference type="OrthoDB" id="3669840at2"/>
<comment type="caution">
    <text evidence="2">The sequence shown here is derived from an EMBL/GenBank/DDBJ whole genome shotgun (WGS) entry which is preliminary data.</text>
</comment>
<proteinExistence type="predicted"/>
<reference evidence="2 3" key="1">
    <citation type="submission" date="2016-01" db="EMBL/GenBank/DDBJ databases">
        <title>Whole genome sequence and analysis of Micromonospora rosaria DSM 803, which can produce antibacterial substance rosamicin.</title>
        <authorList>
            <person name="Yang H."/>
            <person name="He X."/>
            <person name="Zhu D."/>
        </authorList>
    </citation>
    <scope>NUCLEOTIDE SEQUENCE [LARGE SCALE GENOMIC DNA]</scope>
    <source>
        <strain evidence="2 3">DSM 803</strain>
    </source>
</reference>
<dbReference type="InterPro" id="IPR024344">
    <property type="entry name" value="MDMPI_metal-binding"/>
</dbReference>
<dbReference type="RefSeq" id="WP_067370283.1">
    <property type="nucleotide sequence ID" value="NZ_JBIUBN010000003.1"/>
</dbReference>
<organism evidence="2 3">
    <name type="scientific">Micromonospora rosaria</name>
    <dbReference type="NCBI Taxonomy" id="47874"/>
    <lineage>
        <taxon>Bacteria</taxon>
        <taxon>Bacillati</taxon>
        <taxon>Actinomycetota</taxon>
        <taxon>Actinomycetes</taxon>
        <taxon>Micromonosporales</taxon>
        <taxon>Micromonosporaceae</taxon>
        <taxon>Micromonospora</taxon>
    </lineage>
</organism>
<dbReference type="Gene3D" id="1.20.120.450">
    <property type="entry name" value="dinb family like domain"/>
    <property type="match status" value="1"/>
</dbReference>
<dbReference type="Pfam" id="PF11716">
    <property type="entry name" value="MDMPI_N"/>
    <property type="match status" value="1"/>
</dbReference>
<dbReference type="Proteomes" id="UP000070620">
    <property type="component" value="Unassembled WGS sequence"/>
</dbReference>
<evidence type="ECO:0000313" key="3">
    <source>
        <dbReference type="Proteomes" id="UP000070620"/>
    </source>
</evidence>
<sequence>MSVTPQQWHRLRTSVPAVLDRLADLVADAPPERPATAHWSIADTVAHLSAVASIGVSMLRAAPPDLPVPGLLELRRRTTIDTISVMNAEVLRHYPERRLPVLVDRLRAEVAQMLRAAEEVGPHHEVSWLGGARLPVPGLLAHLLNELNLHSWDVARAMRVPWVIDPADAALFVDLFLVGMTRHGHGNLLDRPGPVRPGRIAVTFQHRYGPAATLALVSGRVTVEPVDPRPDVRLTFDPATFTLMLFGRVGRIRAVLTRRLSVGGRRPWLLPVFLRTMRPPS</sequence>
<dbReference type="InterPro" id="IPR034660">
    <property type="entry name" value="DinB/YfiT-like"/>
</dbReference>